<dbReference type="CDD" id="cd00683">
    <property type="entry name" value="Trans_IPPS_HH"/>
    <property type="match status" value="1"/>
</dbReference>
<dbReference type="InterPro" id="IPR044843">
    <property type="entry name" value="Trans_IPPS_bact-type"/>
</dbReference>
<dbReference type="SFLD" id="SFLDG01018">
    <property type="entry name" value="Squalene/Phytoene_Synthase_Lik"/>
    <property type="match status" value="1"/>
</dbReference>
<evidence type="ECO:0000313" key="2">
    <source>
        <dbReference type="EMBL" id="RFM31537.1"/>
    </source>
</evidence>
<dbReference type="PROSITE" id="PS01045">
    <property type="entry name" value="SQUALEN_PHYTOEN_SYN_2"/>
    <property type="match status" value="1"/>
</dbReference>
<dbReference type="RefSeq" id="WP_116856692.1">
    <property type="nucleotide sequence ID" value="NZ_QTJV01000013.1"/>
</dbReference>
<dbReference type="GO" id="GO:0051996">
    <property type="term" value="F:squalene synthase [NAD(P)H] activity"/>
    <property type="evidence" value="ECO:0007669"/>
    <property type="project" value="InterPro"/>
</dbReference>
<reference evidence="2 3" key="1">
    <citation type="submission" date="2018-08" db="EMBL/GenBank/DDBJ databases">
        <title>Chitinophaga sp. K20C18050901, a novel bacterium isolated from forest soil.</title>
        <authorList>
            <person name="Wang C."/>
        </authorList>
    </citation>
    <scope>NUCLEOTIDE SEQUENCE [LARGE SCALE GENOMIC DNA]</scope>
    <source>
        <strain evidence="2 3">K20C18050901</strain>
    </source>
</reference>
<sequence>MKSLFDKVSARCSKLTTEEYSTSFSLGIRLLDKKFHAPIYAIYGFVRFADEIVDSFHEYDKGALLKHFKEETYRAISERISLNPILNSFQRVYHEFNIEQELVDTFLDSMEMDLHQHFYTRSIYEQYILGSAEVVGLMCLKVFTEGNDELYCKLRTPAMKLGAAFQKVNFLRDVKADSQELGRHYFPLVNLEHFTNCDKYAIESEIEADFQAALPGILALPLSARKGVYLAYAYYQVLFKKIKSLPAQRIMNERVRVANTHKIGIMLQTFLFPVNLLQQ</sequence>
<keyword evidence="3" id="KW-1185">Reference proteome</keyword>
<dbReference type="GO" id="GO:0004311">
    <property type="term" value="F:geranylgeranyl diphosphate synthase activity"/>
    <property type="evidence" value="ECO:0007669"/>
    <property type="project" value="InterPro"/>
</dbReference>
<dbReference type="OrthoDB" id="9787280at2"/>
<gene>
    <name evidence="2" type="ORF">DXN04_27875</name>
</gene>
<dbReference type="Gene3D" id="1.10.600.10">
    <property type="entry name" value="Farnesyl Diphosphate Synthase"/>
    <property type="match status" value="1"/>
</dbReference>
<dbReference type="SFLD" id="SFLDG01212">
    <property type="entry name" value="Phytoene_synthase_like"/>
    <property type="match status" value="1"/>
</dbReference>
<organism evidence="2 3">
    <name type="scientific">Chitinophaga silvisoli</name>
    <dbReference type="NCBI Taxonomy" id="2291814"/>
    <lineage>
        <taxon>Bacteria</taxon>
        <taxon>Pseudomonadati</taxon>
        <taxon>Bacteroidota</taxon>
        <taxon>Chitinophagia</taxon>
        <taxon>Chitinophagales</taxon>
        <taxon>Chitinophagaceae</taxon>
        <taxon>Chitinophaga</taxon>
    </lineage>
</organism>
<evidence type="ECO:0000256" key="1">
    <source>
        <dbReference type="ARBA" id="ARBA00022679"/>
    </source>
</evidence>
<accession>A0A3E1NUF3</accession>
<dbReference type="PANTHER" id="PTHR31480">
    <property type="entry name" value="BIFUNCTIONAL LYCOPENE CYCLASE/PHYTOENE SYNTHASE"/>
    <property type="match status" value="1"/>
</dbReference>
<name>A0A3E1NUF3_9BACT</name>
<dbReference type="GO" id="GO:0016117">
    <property type="term" value="P:carotenoid biosynthetic process"/>
    <property type="evidence" value="ECO:0007669"/>
    <property type="project" value="UniProtKB-ARBA"/>
</dbReference>
<keyword evidence="1" id="KW-0808">Transferase</keyword>
<dbReference type="InterPro" id="IPR019845">
    <property type="entry name" value="Squalene/phytoene_synthase_CS"/>
</dbReference>
<dbReference type="InterPro" id="IPR008949">
    <property type="entry name" value="Isoprenoid_synthase_dom_sf"/>
</dbReference>
<protein>
    <submittedName>
        <fullName evidence="2">Phytoene/squalene synthase family protein</fullName>
    </submittedName>
</protein>
<dbReference type="Proteomes" id="UP000261174">
    <property type="component" value="Unassembled WGS sequence"/>
</dbReference>
<dbReference type="AlphaFoldDB" id="A0A3E1NUF3"/>
<comment type="caution">
    <text evidence="2">The sequence shown here is derived from an EMBL/GenBank/DDBJ whole genome shotgun (WGS) entry which is preliminary data.</text>
</comment>
<evidence type="ECO:0000313" key="3">
    <source>
        <dbReference type="Proteomes" id="UP000261174"/>
    </source>
</evidence>
<dbReference type="InterPro" id="IPR002060">
    <property type="entry name" value="Squ/phyt_synthse"/>
</dbReference>
<dbReference type="EMBL" id="QTJV01000013">
    <property type="protein sequence ID" value="RFM31537.1"/>
    <property type="molecule type" value="Genomic_DNA"/>
</dbReference>
<dbReference type="Pfam" id="PF00494">
    <property type="entry name" value="SQS_PSY"/>
    <property type="match status" value="1"/>
</dbReference>
<dbReference type="SFLD" id="SFLDS00005">
    <property type="entry name" value="Isoprenoid_Synthase_Type_I"/>
    <property type="match status" value="1"/>
</dbReference>
<proteinExistence type="predicted"/>
<dbReference type="SUPFAM" id="SSF48576">
    <property type="entry name" value="Terpenoid synthases"/>
    <property type="match status" value="1"/>
</dbReference>
<dbReference type="InterPro" id="IPR033904">
    <property type="entry name" value="Trans_IPPS_HH"/>
</dbReference>